<dbReference type="PANTHER" id="PTHR33332">
    <property type="entry name" value="REVERSE TRANSCRIPTASE DOMAIN-CONTAINING PROTEIN"/>
    <property type="match status" value="1"/>
</dbReference>
<dbReference type="Pfam" id="PF00078">
    <property type="entry name" value="RVT_1"/>
    <property type="match status" value="1"/>
</dbReference>
<gene>
    <name evidence="2" type="ORF">GRJ2_001731900</name>
</gene>
<dbReference type="EMBL" id="BAAFJT010000008">
    <property type="protein sequence ID" value="GAB0192666.1"/>
    <property type="molecule type" value="Genomic_DNA"/>
</dbReference>
<protein>
    <submittedName>
        <fullName evidence="2">Mitochondrial enolase superfamily member 1</fullName>
    </submittedName>
</protein>
<name>A0ABC9X5D9_GRUJA</name>
<accession>A0ABC9X5D9</accession>
<evidence type="ECO:0000259" key="1">
    <source>
        <dbReference type="Pfam" id="PF00078"/>
    </source>
</evidence>
<organism evidence="2 3">
    <name type="scientific">Grus japonensis</name>
    <name type="common">Japanese crane</name>
    <name type="synonym">Red-crowned crane</name>
    <dbReference type="NCBI Taxonomy" id="30415"/>
    <lineage>
        <taxon>Eukaryota</taxon>
        <taxon>Metazoa</taxon>
        <taxon>Chordata</taxon>
        <taxon>Craniata</taxon>
        <taxon>Vertebrata</taxon>
        <taxon>Euteleostomi</taxon>
        <taxon>Archelosauria</taxon>
        <taxon>Archosauria</taxon>
        <taxon>Dinosauria</taxon>
        <taxon>Saurischia</taxon>
        <taxon>Theropoda</taxon>
        <taxon>Coelurosauria</taxon>
        <taxon>Aves</taxon>
        <taxon>Neognathae</taxon>
        <taxon>Neoaves</taxon>
        <taxon>Gruiformes</taxon>
        <taxon>Gruidae</taxon>
        <taxon>Grus</taxon>
    </lineage>
</organism>
<evidence type="ECO:0000313" key="3">
    <source>
        <dbReference type="Proteomes" id="UP001623348"/>
    </source>
</evidence>
<reference evidence="2 3" key="1">
    <citation type="submission" date="2024-06" db="EMBL/GenBank/DDBJ databases">
        <title>The draft genome of Grus japonensis, version 3.</title>
        <authorList>
            <person name="Nabeshima K."/>
            <person name="Suzuki S."/>
            <person name="Onuma M."/>
        </authorList>
    </citation>
    <scope>NUCLEOTIDE SEQUENCE [LARGE SCALE GENOMIC DNA]</scope>
    <source>
        <strain evidence="2 3">451A</strain>
    </source>
</reference>
<proteinExistence type="predicted"/>
<dbReference type="AlphaFoldDB" id="A0ABC9X5D9"/>
<dbReference type="SUPFAM" id="SSF56672">
    <property type="entry name" value="DNA/RNA polymerases"/>
    <property type="match status" value="1"/>
</dbReference>
<dbReference type="Proteomes" id="UP001623348">
    <property type="component" value="Unassembled WGS sequence"/>
</dbReference>
<dbReference type="InterPro" id="IPR043502">
    <property type="entry name" value="DNA/RNA_pol_sf"/>
</dbReference>
<comment type="caution">
    <text evidence="2">The sequence shown here is derived from an EMBL/GenBank/DDBJ whole genome shotgun (WGS) entry which is preliminary data.</text>
</comment>
<dbReference type="InterPro" id="IPR000477">
    <property type="entry name" value="RT_dom"/>
</dbReference>
<feature type="domain" description="Reverse transcriptase" evidence="1">
    <location>
        <begin position="123"/>
        <end position="252"/>
    </location>
</feature>
<sequence length="319" mass="35780">MGKNNSVSADPTEVGALVMEDTEKVELLNAFFASVFTAKASLQESQTLEVGEKVWRKEDFPLVEEDRVREHLGKLNTHKSMGMKLTDVNAKPLSIIFERSRRTGEVPEDWRKASITPVFKKGKKEDPGNYKLVGLSSIPGKVMEQLILGVINKHVEEKKVTGSGQHGFTKGKLCLTNLIAFYDGMIDCVDEGRAVDAVYLNFSKAFDTVSHNILIDKLRKCGLDEWTMMWVETWLNGRAQKVAMSGTESSWRPVVVCPKGQCLIWSCSTYSSMTWTRGQSVPSASLLMIPNWEERLTHQKAALPFSETWTGWRTGQRGT</sequence>
<keyword evidence="3" id="KW-1185">Reference proteome</keyword>
<evidence type="ECO:0000313" key="2">
    <source>
        <dbReference type="EMBL" id="GAB0192666.1"/>
    </source>
</evidence>